<dbReference type="PROSITE" id="PS50082">
    <property type="entry name" value="WD_REPEATS_2"/>
    <property type="match status" value="1"/>
</dbReference>
<accession>A0A485KTU8</accession>
<protein>
    <submittedName>
        <fullName evidence="5">Aste57867_11744 protein</fullName>
    </submittedName>
</protein>
<evidence type="ECO:0000256" key="2">
    <source>
        <dbReference type="SAM" id="Coils"/>
    </source>
</evidence>
<dbReference type="Pfam" id="PF00400">
    <property type="entry name" value="WD40"/>
    <property type="match status" value="3"/>
</dbReference>
<dbReference type="InterPro" id="IPR052993">
    <property type="entry name" value="CFA-57"/>
</dbReference>
<proteinExistence type="predicted"/>
<dbReference type="SUPFAM" id="SSF50998">
    <property type="entry name" value="Quinoprotein alcohol dehydrogenase-like"/>
    <property type="match status" value="1"/>
</dbReference>
<evidence type="ECO:0000313" key="6">
    <source>
        <dbReference type="Proteomes" id="UP000332933"/>
    </source>
</evidence>
<feature type="repeat" description="WD" evidence="1">
    <location>
        <begin position="471"/>
        <end position="512"/>
    </location>
</feature>
<evidence type="ECO:0000313" key="5">
    <source>
        <dbReference type="EMBL" id="VFT88600.1"/>
    </source>
</evidence>
<dbReference type="InterPro" id="IPR036322">
    <property type="entry name" value="WD40_repeat_dom_sf"/>
</dbReference>
<organism evidence="5 6">
    <name type="scientific">Aphanomyces stellatus</name>
    <dbReference type="NCBI Taxonomy" id="120398"/>
    <lineage>
        <taxon>Eukaryota</taxon>
        <taxon>Sar</taxon>
        <taxon>Stramenopiles</taxon>
        <taxon>Oomycota</taxon>
        <taxon>Saprolegniomycetes</taxon>
        <taxon>Saprolegniales</taxon>
        <taxon>Verrucalvaceae</taxon>
        <taxon>Aphanomyces</taxon>
    </lineage>
</organism>
<dbReference type="InterPro" id="IPR015943">
    <property type="entry name" value="WD40/YVTN_repeat-like_dom_sf"/>
</dbReference>
<dbReference type="EMBL" id="VJMH01005304">
    <property type="protein sequence ID" value="KAF0697580.1"/>
    <property type="molecule type" value="Genomic_DNA"/>
</dbReference>
<dbReference type="PROSITE" id="PS50294">
    <property type="entry name" value="WD_REPEATS_REGION"/>
    <property type="match status" value="1"/>
</dbReference>
<reference evidence="5 6" key="1">
    <citation type="submission" date="2019-03" db="EMBL/GenBank/DDBJ databases">
        <authorList>
            <person name="Gaulin E."/>
            <person name="Dumas B."/>
        </authorList>
    </citation>
    <scope>NUCLEOTIDE SEQUENCE [LARGE SCALE GENOMIC DNA]</scope>
    <source>
        <strain evidence="5">CBS 568.67</strain>
    </source>
</reference>
<feature type="coiled-coil region" evidence="2">
    <location>
        <begin position="892"/>
        <end position="1003"/>
    </location>
</feature>
<name>A0A485KTU8_9STRA</name>
<feature type="coiled-coil region" evidence="2">
    <location>
        <begin position="1086"/>
        <end position="1138"/>
    </location>
</feature>
<dbReference type="PANTHER" id="PTHR32215">
    <property type="entry name" value="CILIA- AND FLAGELLA-ASSOCIATED PROTEIN 57"/>
    <property type="match status" value="1"/>
</dbReference>
<dbReference type="EMBL" id="CAADRA010005325">
    <property type="protein sequence ID" value="VFT88600.1"/>
    <property type="molecule type" value="Genomic_DNA"/>
</dbReference>
<dbReference type="Gene3D" id="2.130.10.10">
    <property type="entry name" value="YVTN repeat-like/Quinoprotein amine dehydrogenase"/>
    <property type="match status" value="3"/>
</dbReference>
<dbReference type="AlphaFoldDB" id="A0A485KTU8"/>
<dbReference type="Gene3D" id="1.10.287.1490">
    <property type="match status" value="1"/>
</dbReference>
<evidence type="ECO:0000313" key="4">
    <source>
        <dbReference type="EMBL" id="KAF0697580.1"/>
    </source>
</evidence>
<keyword evidence="1" id="KW-0853">WD repeat</keyword>
<evidence type="ECO:0000256" key="3">
    <source>
        <dbReference type="SAM" id="MobiDB-lite"/>
    </source>
</evidence>
<feature type="region of interest" description="Disordered" evidence="3">
    <location>
        <begin position="1145"/>
        <end position="1168"/>
    </location>
</feature>
<dbReference type="Proteomes" id="UP000332933">
    <property type="component" value="Unassembled WGS sequence"/>
</dbReference>
<sequence length="1227" mass="139283">MAAPMSPSAANSSTLVHRYLYGLKGSVKNNIAFCDENVVAYPCGHCIVVHSIETKEQQFLHGMEGGTSAGFTAMALGANRKYLAVAERGDVGVINIYDLTSMRRKKPLVYPDLGADAYVSLAFSGDGKYCLGQGGAPEWNLVLWSWEKTKVVNTFKSAAQYGSTIAQVDFSPADSNTICVSGNGTFKFFKVADGQLKQQANSLKREPGNFLAHAWLPEDRVVAATITGELWLFENMEFRTVLGSSPTDGQYCSSLLSYSKGFVCGGSGGMVRIYEKSDDSREHFKRTKTFTIDGNAQCIHNLAISPSEDTLICSLENNQLYMLTLSSTDILKEDAMNFELVSTAFHRPGANGSQITGLDTCIRKPLIVTCGVDKSVRVWNYNDKSTDILKIFKEEALAVALHPSGLHVVVAFTDKLRMLNILMDDIRPYREFGVKACREVRFSHGGQYFAVANNNTIQVYGTYSGELMAVLRGHTNQVNSLVWKLDDRKLVSCGSDGSVFQWDLRSAVKVGEGHTHPRCNYADLSLSPDSTMLFATGTDGTLKEIDMTAGTPRIEHNSGVLLGPLAMTTSQQLLFAGTVEPHRPGCIRVYKLPLEPESPFTEFQCHDMAVTRLRLSHDNQYLFSVGEDGSLCIFETKESSSSKLKGRSERENAMAFAEEILVTKSDLEEKNRTMQELKAKVDELTLHNEYQLRLKDMNYKEKIQEVSDKFTSELTQDKQRCTDLQEDKREMEAEYDAKLSDLEGSHTRELDEIRDTYALNSCQLAIQAWDTSYEAKIKAEVERYDALIQERDEENARWEEENQLLVESHTQFLAEMTSEYDRKVEGEQLKQTHLGSEKEEIVSEFEDNKKQIEEDADLEVEEVKAKYDAKFLEEREATLRLKGENGIMKKKFTALQKDIEDQKEEIRSLQEKGKELYENIKGLEKDIQGHKKEIREREETIQDKEKRIYDLKKKNQELEKFKFVLDYKIKELKRQIEPRENEIADMKLQIEEMDQELEHYHKSNAALDLMIGELTLKMDGMQKDINTQALEIKTMRQFIRQFQSDLHDSAQLLEKKKALKLSVIALYKKYETGKIVAEVASDIDAQQEYNRQREYLEKEVESMKSKLVKGLKINHSEMMRLKRENAILTGQVNDLRREFHAVKASQSEVNDMKSKHRDKRTLDERDMELKRESELQKAQLQQLKEQHKSLLKALGGSTNGIPSIRRSSANTTKTKLLPPMTGAHIDA</sequence>
<keyword evidence="6" id="KW-1185">Reference proteome</keyword>
<evidence type="ECO:0000256" key="1">
    <source>
        <dbReference type="PROSITE-ProRule" id="PRU00221"/>
    </source>
</evidence>
<gene>
    <name evidence="5" type="primary">Aste57867_11744</name>
    <name evidence="4" type="ORF">As57867_011699</name>
    <name evidence="5" type="ORF">ASTE57867_11744</name>
</gene>
<dbReference type="OrthoDB" id="47276at2759"/>
<reference evidence="4" key="2">
    <citation type="submission" date="2019-06" db="EMBL/GenBank/DDBJ databases">
        <title>Genomics analysis of Aphanomyces spp. identifies a new class of oomycete effector associated with host adaptation.</title>
        <authorList>
            <person name="Gaulin E."/>
        </authorList>
    </citation>
    <scope>NUCLEOTIDE SEQUENCE</scope>
    <source>
        <strain evidence="4">CBS 578.67</strain>
    </source>
</reference>
<feature type="coiled-coil region" evidence="2">
    <location>
        <begin position="660"/>
        <end position="687"/>
    </location>
</feature>
<feature type="coiled-coil region" evidence="2">
    <location>
        <begin position="714"/>
        <end position="741"/>
    </location>
</feature>
<dbReference type="SMART" id="SM00320">
    <property type="entry name" value="WD40"/>
    <property type="match status" value="9"/>
</dbReference>
<keyword evidence="2" id="KW-0175">Coiled coil</keyword>
<dbReference type="InterPro" id="IPR011047">
    <property type="entry name" value="Quinoprotein_ADH-like_sf"/>
</dbReference>
<dbReference type="SUPFAM" id="SSF50978">
    <property type="entry name" value="WD40 repeat-like"/>
    <property type="match status" value="1"/>
</dbReference>
<dbReference type="PANTHER" id="PTHR32215:SF0">
    <property type="entry name" value="CILIA- AND FLAGELLA-ASSOCIATED PROTEIN 57"/>
    <property type="match status" value="1"/>
</dbReference>
<dbReference type="InterPro" id="IPR001680">
    <property type="entry name" value="WD40_rpt"/>
</dbReference>